<dbReference type="Proteomes" id="UP000655225">
    <property type="component" value="Unassembled WGS sequence"/>
</dbReference>
<gene>
    <name evidence="2" type="ORF">HHK36_032403</name>
</gene>
<proteinExistence type="predicted"/>
<keyword evidence="3" id="KW-1185">Reference proteome</keyword>
<keyword evidence="1" id="KW-0732">Signal</keyword>
<protein>
    <submittedName>
        <fullName evidence="2">Uncharacterized protein</fullName>
    </submittedName>
</protein>
<reference evidence="2 3" key="1">
    <citation type="submission" date="2020-04" db="EMBL/GenBank/DDBJ databases">
        <title>Plant Genome Project.</title>
        <authorList>
            <person name="Zhang R.-G."/>
        </authorList>
    </citation>
    <scope>NUCLEOTIDE SEQUENCE [LARGE SCALE GENOMIC DNA]</scope>
    <source>
        <strain evidence="2">YNK0</strain>
        <tissue evidence="2">Leaf</tissue>
    </source>
</reference>
<dbReference type="AlphaFoldDB" id="A0A834Y7D2"/>
<organism evidence="2 3">
    <name type="scientific">Tetracentron sinense</name>
    <name type="common">Spur-leaf</name>
    <dbReference type="NCBI Taxonomy" id="13715"/>
    <lineage>
        <taxon>Eukaryota</taxon>
        <taxon>Viridiplantae</taxon>
        <taxon>Streptophyta</taxon>
        <taxon>Embryophyta</taxon>
        <taxon>Tracheophyta</taxon>
        <taxon>Spermatophyta</taxon>
        <taxon>Magnoliopsida</taxon>
        <taxon>Trochodendrales</taxon>
        <taxon>Trochodendraceae</taxon>
        <taxon>Tetracentron</taxon>
    </lineage>
</organism>
<feature type="signal peptide" evidence="1">
    <location>
        <begin position="1"/>
        <end position="16"/>
    </location>
</feature>
<name>A0A834Y7D2_TETSI</name>
<dbReference type="EMBL" id="JABCRI010000657">
    <property type="protein sequence ID" value="KAF8369577.1"/>
    <property type="molecule type" value="Genomic_DNA"/>
</dbReference>
<accession>A0A834Y7D2</accession>
<feature type="chain" id="PRO_5032878528" evidence="1">
    <location>
        <begin position="17"/>
        <end position="72"/>
    </location>
</feature>
<comment type="caution">
    <text evidence="2">The sequence shown here is derived from an EMBL/GenBank/DDBJ whole genome shotgun (WGS) entry which is preliminary data.</text>
</comment>
<evidence type="ECO:0000313" key="3">
    <source>
        <dbReference type="Proteomes" id="UP000655225"/>
    </source>
</evidence>
<evidence type="ECO:0000313" key="2">
    <source>
        <dbReference type="EMBL" id="KAF8369577.1"/>
    </source>
</evidence>
<sequence>MLRLLTLMVLAYDTTNETYCIGRGGADPKMLLAALDWAGGLRKGRNNATNQTMWLHMQHTLLIRIITGWGWL</sequence>
<evidence type="ECO:0000256" key="1">
    <source>
        <dbReference type="SAM" id="SignalP"/>
    </source>
</evidence>